<proteinExistence type="predicted"/>
<comment type="caution">
    <text evidence="2">The sequence shown here is derived from an EMBL/GenBank/DDBJ whole genome shotgun (WGS) entry which is preliminary data.</text>
</comment>
<accession>A0A834K2G7</accession>
<sequence>MPPALTDKRDENRPIGATVKRPVNAAQLRADTNDTLSHLSRYDSTTTSSITNTTTSSISQRQTRISKLEA</sequence>
<name>A0A834K2G7_VESGE</name>
<reference evidence="2" key="1">
    <citation type="journal article" date="2020" name="G3 (Bethesda)">
        <title>High-Quality Assemblies for Three Invasive Social Wasps from the &lt;i&gt;Vespula&lt;/i&gt; Genus.</title>
        <authorList>
            <person name="Harrop T.W.R."/>
            <person name="Guhlin J."/>
            <person name="McLaughlin G.M."/>
            <person name="Permina E."/>
            <person name="Stockwell P."/>
            <person name="Gilligan J."/>
            <person name="Le Lec M.F."/>
            <person name="Gruber M.A.M."/>
            <person name="Quinn O."/>
            <person name="Lovegrove M."/>
            <person name="Duncan E.J."/>
            <person name="Remnant E.J."/>
            <person name="Van Eeckhoven J."/>
            <person name="Graham B."/>
            <person name="Knapp R.A."/>
            <person name="Langford K.W."/>
            <person name="Kronenberg Z."/>
            <person name="Press M.O."/>
            <person name="Eacker S.M."/>
            <person name="Wilson-Rankin E.E."/>
            <person name="Purcell J."/>
            <person name="Lester P.J."/>
            <person name="Dearden P.K."/>
        </authorList>
    </citation>
    <scope>NUCLEOTIDE SEQUENCE</scope>
    <source>
        <strain evidence="2">Linc-1</strain>
    </source>
</reference>
<evidence type="ECO:0000313" key="2">
    <source>
        <dbReference type="EMBL" id="KAF7397976.1"/>
    </source>
</evidence>
<dbReference type="Proteomes" id="UP000617340">
    <property type="component" value="Unassembled WGS sequence"/>
</dbReference>
<dbReference type="EMBL" id="JACSDZ010000008">
    <property type="protein sequence ID" value="KAF7397976.1"/>
    <property type="molecule type" value="Genomic_DNA"/>
</dbReference>
<evidence type="ECO:0000256" key="1">
    <source>
        <dbReference type="SAM" id="MobiDB-lite"/>
    </source>
</evidence>
<keyword evidence="3" id="KW-1185">Reference proteome</keyword>
<feature type="compositionally biased region" description="Basic and acidic residues" evidence="1">
    <location>
        <begin position="1"/>
        <end position="13"/>
    </location>
</feature>
<feature type="region of interest" description="Disordered" evidence="1">
    <location>
        <begin position="1"/>
        <end position="70"/>
    </location>
</feature>
<gene>
    <name evidence="2" type="ORF">HZH68_009198</name>
</gene>
<protein>
    <submittedName>
        <fullName evidence="2">Uncharacterized protein</fullName>
    </submittedName>
</protein>
<organism evidence="2 3">
    <name type="scientific">Vespula germanica</name>
    <name type="common">German yellow jacket</name>
    <name type="synonym">Paravespula germanica</name>
    <dbReference type="NCBI Taxonomy" id="30212"/>
    <lineage>
        <taxon>Eukaryota</taxon>
        <taxon>Metazoa</taxon>
        <taxon>Ecdysozoa</taxon>
        <taxon>Arthropoda</taxon>
        <taxon>Hexapoda</taxon>
        <taxon>Insecta</taxon>
        <taxon>Pterygota</taxon>
        <taxon>Neoptera</taxon>
        <taxon>Endopterygota</taxon>
        <taxon>Hymenoptera</taxon>
        <taxon>Apocrita</taxon>
        <taxon>Aculeata</taxon>
        <taxon>Vespoidea</taxon>
        <taxon>Vespidae</taxon>
        <taxon>Vespinae</taxon>
        <taxon>Vespula</taxon>
    </lineage>
</organism>
<evidence type="ECO:0000313" key="3">
    <source>
        <dbReference type="Proteomes" id="UP000617340"/>
    </source>
</evidence>
<dbReference type="AlphaFoldDB" id="A0A834K2G7"/>
<feature type="compositionally biased region" description="Low complexity" evidence="1">
    <location>
        <begin position="44"/>
        <end position="70"/>
    </location>
</feature>